<dbReference type="PANTHER" id="PTHR33498">
    <property type="entry name" value="TRANSPOSASE FOR INSERTION SEQUENCE ELEMENT IS1557"/>
    <property type="match status" value="1"/>
</dbReference>
<dbReference type="EMBL" id="SMKP01000090">
    <property type="protein sequence ID" value="TDD17263.1"/>
    <property type="molecule type" value="Genomic_DNA"/>
</dbReference>
<dbReference type="PANTHER" id="PTHR33498:SF1">
    <property type="entry name" value="TRANSPOSASE FOR INSERTION SEQUENCE ELEMENT IS1557"/>
    <property type="match status" value="1"/>
</dbReference>
<keyword evidence="2" id="KW-1185">Reference proteome</keyword>
<feature type="non-terminal residue" evidence="1">
    <location>
        <position position="1"/>
    </location>
</feature>
<protein>
    <submittedName>
        <fullName evidence="1">Transposase</fullName>
    </submittedName>
</protein>
<proteinExistence type="predicted"/>
<organism evidence="1 2">
    <name type="scientific">Nonomuraea diastatica</name>
    <dbReference type="NCBI Taxonomy" id="1848329"/>
    <lineage>
        <taxon>Bacteria</taxon>
        <taxon>Bacillati</taxon>
        <taxon>Actinomycetota</taxon>
        <taxon>Actinomycetes</taxon>
        <taxon>Streptosporangiales</taxon>
        <taxon>Streptosporangiaceae</taxon>
        <taxon>Nonomuraea</taxon>
    </lineage>
</organism>
<dbReference type="OrthoDB" id="3238779at2"/>
<sequence length="65" mass="7213">ETDDLPALHTFTRGVRRDQDAVTNGLTLPHSSGAVEGNVCRVKALKRQMFGRANLDLLRKRILLA</sequence>
<dbReference type="InterPro" id="IPR047951">
    <property type="entry name" value="Transpos_ISL3"/>
</dbReference>
<reference evidence="1 2" key="1">
    <citation type="submission" date="2019-03" db="EMBL/GenBank/DDBJ databases">
        <title>Draft genome sequences of novel Actinobacteria.</title>
        <authorList>
            <person name="Sahin N."/>
            <person name="Ay H."/>
            <person name="Saygin H."/>
        </authorList>
    </citation>
    <scope>NUCLEOTIDE SEQUENCE [LARGE SCALE GENOMIC DNA]</scope>
    <source>
        <strain evidence="1 2">KC712</strain>
    </source>
</reference>
<dbReference type="AlphaFoldDB" id="A0A4R4WLD2"/>
<comment type="caution">
    <text evidence="1">The sequence shown here is derived from an EMBL/GenBank/DDBJ whole genome shotgun (WGS) entry which is preliminary data.</text>
</comment>
<evidence type="ECO:0000313" key="1">
    <source>
        <dbReference type="EMBL" id="TDD17263.1"/>
    </source>
</evidence>
<gene>
    <name evidence="1" type="ORF">E1294_28540</name>
</gene>
<name>A0A4R4WLD2_9ACTN</name>
<evidence type="ECO:0000313" key="2">
    <source>
        <dbReference type="Proteomes" id="UP000294543"/>
    </source>
</evidence>
<accession>A0A4R4WLD2</accession>
<dbReference type="Proteomes" id="UP000294543">
    <property type="component" value="Unassembled WGS sequence"/>
</dbReference>